<evidence type="ECO:0000256" key="1">
    <source>
        <dbReference type="SAM" id="SignalP"/>
    </source>
</evidence>
<dbReference type="RefSeq" id="WP_126618991.1">
    <property type="nucleotide sequence ID" value="NZ_CP034563.1"/>
</dbReference>
<dbReference type="EMBL" id="CP034563">
    <property type="protein sequence ID" value="AZQ64857.1"/>
    <property type="molecule type" value="Genomic_DNA"/>
</dbReference>
<organism evidence="3 4">
    <name type="scientific">Flammeovirga pectinis</name>
    <dbReference type="NCBI Taxonomy" id="2494373"/>
    <lineage>
        <taxon>Bacteria</taxon>
        <taxon>Pseudomonadati</taxon>
        <taxon>Bacteroidota</taxon>
        <taxon>Cytophagia</taxon>
        <taxon>Cytophagales</taxon>
        <taxon>Flammeovirgaceae</taxon>
        <taxon>Flammeovirga</taxon>
    </lineage>
</organism>
<protein>
    <submittedName>
        <fullName evidence="3">T9SS type A sorting domain-containing protein</fullName>
    </submittedName>
</protein>
<evidence type="ECO:0000313" key="3">
    <source>
        <dbReference type="EMBL" id="AZQ64857.1"/>
    </source>
</evidence>
<dbReference type="Pfam" id="PF18962">
    <property type="entry name" value="Por_Secre_tail"/>
    <property type="match status" value="1"/>
</dbReference>
<proteinExistence type="predicted"/>
<dbReference type="InterPro" id="IPR026444">
    <property type="entry name" value="Secre_tail"/>
</dbReference>
<dbReference type="AlphaFoldDB" id="A0A3Q9FSE9"/>
<dbReference type="Proteomes" id="UP000267268">
    <property type="component" value="Chromosome 2"/>
</dbReference>
<dbReference type="KEGG" id="fll:EI427_21775"/>
<dbReference type="OrthoDB" id="1490051at2"/>
<evidence type="ECO:0000313" key="4">
    <source>
        <dbReference type="Proteomes" id="UP000267268"/>
    </source>
</evidence>
<reference evidence="3 4" key="1">
    <citation type="submission" date="2018-12" db="EMBL/GenBank/DDBJ databases">
        <title>Flammeovirga pectinis sp. nov., isolated from the gut of the Korean scallop, Patinopecten yessoensis.</title>
        <authorList>
            <person name="Bae J.-W."/>
            <person name="Jeong Y.-S."/>
            <person name="Kang W."/>
        </authorList>
    </citation>
    <scope>NUCLEOTIDE SEQUENCE [LARGE SCALE GENOMIC DNA]</scope>
    <source>
        <strain evidence="3 4">L12M1</strain>
    </source>
</reference>
<keyword evidence="1" id="KW-0732">Signal</keyword>
<feature type="chain" id="PRO_5018636562" evidence="1">
    <location>
        <begin position="19"/>
        <end position="308"/>
    </location>
</feature>
<name>A0A3Q9FSE9_9BACT</name>
<feature type="domain" description="Secretion system C-terminal sorting" evidence="2">
    <location>
        <begin position="219"/>
        <end position="295"/>
    </location>
</feature>
<keyword evidence="4" id="KW-1185">Reference proteome</keyword>
<gene>
    <name evidence="3" type="ORF">EI427_21775</name>
</gene>
<dbReference type="NCBIfam" id="TIGR04183">
    <property type="entry name" value="Por_Secre_tail"/>
    <property type="match status" value="1"/>
</dbReference>
<accession>A0A3Q9FSE9</accession>
<sequence>MSKILLYLLIGISLNGFAQQKKITKNGSFVWLNKKIKIPENTRYIVTGSIHANGRTRIILGKNSTFYIKGSHTLKASNFKGNVCNAKTGKPNVKINNKHPKFLLKHCSGKNLPVELSDFEIQLHNENKIGLNWVTQMELNNSHFIIERSKDGKHYELVQDSIIGAGNSNTAIEYTFHDENPLKGKSFYRLTQVDFDNTKEIWVQSVYNGEEVIEESVNIYPNPAQYEMNVLLNTHENETPTFQLISTSTGQTVQSIPYKNDNPKYTFNISTIKAGNYVLVISVNGVVKHKEKVIIIGNKSRGNKKEKD</sequence>
<feature type="signal peptide" evidence="1">
    <location>
        <begin position="1"/>
        <end position="18"/>
    </location>
</feature>
<evidence type="ECO:0000259" key="2">
    <source>
        <dbReference type="Pfam" id="PF18962"/>
    </source>
</evidence>